<reference evidence="2" key="3">
    <citation type="submission" date="2025-08" db="UniProtKB">
        <authorList>
            <consortium name="RefSeq"/>
        </authorList>
    </citation>
    <scope>IDENTIFICATION</scope>
    <source>
        <strain evidence="2">CBS 342.82</strain>
    </source>
</reference>
<gene>
    <name evidence="2" type="ORF">K489DRAFT_38953</name>
</gene>
<protein>
    <submittedName>
        <fullName evidence="2">Uncharacterized protein</fullName>
    </submittedName>
</protein>
<dbReference type="Proteomes" id="UP000504637">
    <property type="component" value="Unplaced"/>
</dbReference>
<dbReference type="RefSeq" id="XP_033457682.1">
    <property type="nucleotide sequence ID" value="XM_033606518.1"/>
</dbReference>
<proteinExistence type="predicted"/>
<keyword evidence="1" id="KW-1185">Reference proteome</keyword>
<dbReference type="AlphaFoldDB" id="A0A6J3LY23"/>
<sequence>MEAGQCICADAVGLEGRHVRRGALAHHDRRHSDIRWTSHISATSFCTAHLFQSLGQGCHCLPVSPCKVRRRPGELAFRPFCSHVCDINSAAKAKPYQDCQALATRPGHDTWQIGTSPGGCGSLTMMILLHNLMEHGIIPRLSSWSSPHGEFTNGPRLVRSMPVLLESREPDPATSQLTLTIYARLEATED</sequence>
<evidence type="ECO:0000313" key="1">
    <source>
        <dbReference type="Proteomes" id="UP000504637"/>
    </source>
</evidence>
<name>A0A6J3LY23_9PEZI</name>
<dbReference type="GeneID" id="54364318"/>
<reference evidence="2" key="1">
    <citation type="submission" date="2020-01" db="EMBL/GenBank/DDBJ databases">
        <authorList>
            <consortium name="DOE Joint Genome Institute"/>
            <person name="Haridas S."/>
            <person name="Albert R."/>
            <person name="Binder M."/>
            <person name="Bloem J."/>
            <person name="Labutti K."/>
            <person name="Salamov A."/>
            <person name="Andreopoulos B."/>
            <person name="Baker S.E."/>
            <person name="Barry K."/>
            <person name="Bills G."/>
            <person name="Bluhm B.H."/>
            <person name="Cannon C."/>
            <person name="Castanera R."/>
            <person name="Culley D.E."/>
            <person name="Daum C."/>
            <person name="Ezra D."/>
            <person name="Gonzalez J.B."/>
            <person name="Henrissat B."/>
            <person name="Kuo A."/>
            <person name="Liang C."/>
            <person name="Lipzen A."/>
            <person name="Lutzoni F."/>
            <person name="Magnuson J."/>
            <person name="Mondo S."/>
            <person name="Nolan M."/>
            <person name="Ohm R."/>
            <person name="Pangilinan J."/>
            <person name="Park H.-J."/>
            <person name="Ramirez L."/>
            <person name="Alfaro M."/>
            <person name="Sun H."/>
            <person name="Tritt A."/>
            <person name="Yoshinaga Y."/>
            <person name="Zwiers L.-H."/>
            <person name="Turgeon B.G."/>
            <person name="Goodwin S.B."/>
            <person name="Spatafora J.W."/>
            <person name="Crous P.W."/>
            <person name="Grigoriev I.V."/>
        </authorList>
    </citation>
    <scope>NUCLEOTIDE SEQUENCE</scope>
    <source>
        <strain evidence="2">CBS 342.82</strain>
    </source>
</reference>
<organism evidence="2">
    <name type="scientific">Dissoconium aciculare CBS 342.82</name>
    <dbReference type="NCBI Taxonomy" id="1314786"/>
    <lineage>
        <taxon>Eukaryota</taxon>
        <taxon>Fungi</taxon>
        <taxon>Dikarya</taxon>
        <taxon>Ascomycota</taxon>
        <taxon>Pezizomycotina</taxon>
        <taxon>Dothideomycetes</taxon>
        <taxon>Dothideomycetidae</taxon>
        <taxon>Mycosphaerellales</taxon>
        <taxon>Dissoconiaceae</taxon>
        <taxon>Dissoconium</taxon>
    </lineage>
</organism>
<reference evidence="2" key="2">
    <citation type="submission" date="2020-04" db="EMBL/GenBank/DDBJ databases">
        <authorList>
            <consortium name="NCBI Genome Project"/>
        </authorList>
    </citation>
    <scope>NUCLEOTIDE SEQUENCE</scope>
    <source>
        <strain evidence="2">CBS 342.82</strain>
    </source>
</reference>
<evidence type="ECO:0000313" key="2">
    <source>
        <dbReference type="RefSeq" id="XP_033457682.1"/>
    </source>
</evidence>
<accession>A0A6J3LY23</accession>